<organism evidence="1 2">
    <name type="scientific">Pyricularia oryzae</name>
    <name type="common">Rice blast fungus</name>
    <name type="synonym">Magnaporthe oryzae</name>
    <dbReference type="NCBI Taxonomy" id="318829"/>
    <lineage>
        <taxon>Eukaryota</taxon>
        <taxon>Fungi</taxon>
        <taxon>Dikarya</taxon>
        <taxon>Ascomycota</taxon>
        <taxon>Pezizomycotina</taxon>
        <taxon>Sordariomycetes</taxon>
        <taxon>Sordariomycetidae</taxon>
        <taxon>Magnaporthales</taxon>
        <taxon>Pyriculariaceae</taxon>
        <taxon>Pyricularia</taxon>
    </lineage>
</organism>
<sequence length="207" mass="22573">MLPWIARRPIDRQRRALAWPPSTRQNDCQVRHSWRICSLISEAVTAATGERCMFAHAIQSMYSVAKIGIDGSAGLDFQNPPCDHRPSFQLVRLETFNVNYWLGSVFCALETKASLQPPRKGTLSALWDHFNPMPPELPGSIPATVHAALALWAAILGGLIPSDPGTAQAGLGRRTVGRSFRETFAAVIPRPCMTTCGWHDVGAGAVS</sequence>
<accession>A0A4P7N9T1</accession>
<protein>
    <submittedName>
        <fullName evidence="1">Uncharacterized protein</fullName>
    </submittedName>
</protein>
<dbReference type="AlphaFoldDB" id="A0A4P7N9T1"/>
<gene>
    <name evidence="1" type="ORF">PoMZ_04439</name>
</gene>
<dbReference type="Proteomes" id="UP000294847">
    <property type="component" value="Chromosome 3"/>
</dbReference>
<reference evidence="1 2" key="1">
    <citation type="journal article" date="2019" name="Mol. Biol. Evol.">
        <title>Blast fungal genomes show frequent chromosomal changes, gene gains and losses, and effector gene turnover.</title>
        <authorList>
            <person name="Gomez Luciano L.B."/>
            <person name="Jason Tsai I."/>
            <person name="Chuma I."/>
            <person name="Tosa Y."/>
            <person name="Chen Y.H."/>
            <person name="Li J.Y."/>
            <person name="Li M.Y."/>
            <person name="Jade Lu M.Y."/>
            <person name="Nakayashiki H."/>
            <person name="Li W.H."/>
        </authorList>
    </citation>
    <scope>NUCLEOTIDE SEQUENCE [LARGE SCALE GENOMIC DNA]</scope>
    <source>
        <strain evidence="1">MZ5-1-6</strain>
    </source>
</reference>
<evidence type="ECO:0000313" key="2">
    <source>
        <dbReference type="Proteomes" id="UP000294847"/>
    </source>
</evidence>
<evidence type="ECO:0000313" key="1">
    <source>
        <dbReference type="EMBL" id="QBZ59478.1"/>
    </source>
</evidence>
<name>A0A4P7N9T1_PYROR</name>
<proteinExistence type="predicted"/>
<dbReference type="EMBL" id="CP034206">
    <property type="protein sequence ID" value="QBZ59478.1"/>
    <property type="molecule type" value="Genomic_DNA"/>
</dbReference>